<feature type="domain" description="Cation/H(+) antiporter central" evidence="14">
    <location>
        <begin position="489"/>
        <end position="619"/>
    </location>
</feature>
<dbReference type="Gene3D" id="1.20.1530.20">
    <property type="match status" value="1"/>
</dbReference>
<keyword evidence="16" id="KW-1185">Reference proteome</keyword>
<dbReference type="Proteomes" id="UP000829196">
    <property type="component" value="Unassembled WGS sequence"/>
</dbReference>
<organism evidence="15 16">
    <name type="scientific">Dendrobium nobile</name>
    <name type="common">Orchid</name>
    <dbReference type="NCBI Taxonomy" id="94219"/>
    <lineage>
        <taxon>Eukaryota</taxon>
        <taxon>Viridiplantae</taxon>
        <taxon>Streptophyta</taxon>
        <taxon>Embryophyta</taxon>
        <taxon>Tracheophyta</taxon>
        <taxon>Spermatophyta</taxon>
        <taxon>Magnoliopsida</taxon>
        <taxon>Liliopsida</taxon>
        <taxon>Asparagales</taxon>
        <taxon>Orchidaceae</taxon>
        <taxon>Epidendroideae</taxon>
        <taxon>Malaxideae</taxon>
        <taxon>Dendrobiinae</taxon>
        <taxon>Dendrobium</taxon>
    </lineage>
</organism>
<accession>A0A8T3BNF4</accession>
<evidence type="ECO:0000313" key="15">
    <source>
        <dbReference type="EMBL" id="KAI0514239.1"/>
    </source>
</evidence>
<evidence type="ECO:0000259" key="14">
    <source>
        <dbReference type="Pfam" id="PF23256"/>
    </source>
</evidence>
<keyword evidence="8 12" id="KW-1133">Transmembrane helix</keyword>
<dbReference type="SMR" id="A0A8T3BNF4"/>
<dbReference type="EMBL" id="JAGYWB010000008">
    <property type="protein sequence ID" value="KAI0514239.1"/>
    <property type="molecule type" value="Genomic_DNA"/>
</dbReference>
<feature type="domain" description="Cation/H+ exchanger transmembrane" evidence="13">
    <location>
        <begin position="39"/>
        <end position="429"/>
    </location>
</feature>
<dbReference type="InterPro" id="IPR006153">
    <property type="entry name" value="Cation/H_exchanger_TM"/>
</dbReference>
<dbReference type="AlphaFoldDB" id="A0A8T3BNF4"/>
<dbReference type="InterPro" id="IPR050794">
    <property type="entry name" value="CPA2_transporter"/>
</dbReference>
<comment type="subcellular location">
    <subcellularLocation>
        <location evidence="3">Membrane</location>
        <topology evidence="3">Multi-pass membrane protein</topology>
    </subcellularLocation>
    <subcellularLocation>
        <location evidence="2">Plastid</location>
        <location evidence="2">Chloroplast envelope</location>
    </subcellularLocation>
</comment>
<dbReference type="GO" id="GO:0015297">
    <property type="term" value="F:antiporter activity"/>
    <property type="evidence" value="ECO:0007669"/>
    <property type="project" value="InterPro"/>
</dbReference>
<evidence type="ECO:0000259" key="13">
    <source>
        <dbReference type="Pfam" id="PF00999"/>
    </source>
</evidence>
<dbReference type="GO" id="GO:0016020">
    <property type="term" value="C:membrane"/>
    <property type="evidence" value="ECO:0007669"/>
    <property type="project" value="UniProtKB-SubCell"/>
</dbReference>
<feature type="transmembrane region" description="Helical" evidence="12">
    <location>
        <begin position="343"/>
        <end position="364"/>
    </location>
</feature>
<dbReference type="GO" id="GO:0009941">
    <property type="term" value="C:chloroplast envelope"/>
    <property type="evidence" value="ECO:0007669"/>
    <property type="project" value="UniProtKB-SubCell"/>
</dbReference>
<feature type="transmembrane region" description="Helical" evidence="12">
    <location>
        <begin position="306"/>
        <end position="331"/>
    </location>
</feature>
<feature type="transmembrane region" description="Helical" evidence="12">
    <location>
        <begin position="61"/>
        <end position="78"/>
    </location>
</feature>
<dbReference type="PANTHER" id="PTHR32468:SF18">
    <property type="entry name" value="CATION_H(+) ANTIPORTER 1"/>
    <property type="match status" value="1"/>
</dbReference>
<evidence type="ECO:0000256" key="7">
    <source>
        <dbReference type="ARBA" id="ARBA00022958"/>
    </source>
</evidence>
<feature type="transmembrane region" description="Helical" evidence="12">
    <location>
        <begin position="90"/>
        <end position="109"/>
    </location>
</feature>
<feature type="transmembrane region" description="Helical" evidence="12">
    <location>
        <begin position="156"/>
        <end position="177"/>
    </location>
</feature>
<evidence type="ECO:0000256" key="3">
    <source>
        <dbReference type="ARBA" id="ARBA00004141"/>
    </source>
</evidence>
<feature type="transmembrane region" description="Helical" evidence="12">
    <location>
        <begin position="408"/>
        <end position="430"/>
    </location>
</feature>
<sequence>MATTDLLSALDQLDLCKQEEREDIFTDVSTIAFELSLLITFSHMLHFFLKRLGQPSVVSQLLAGIMIGKSFLGHLPLATKYLNISNQDNLTSIATMSRMLFMFLVGLELDPPYLLRNIRRAIAISYSGVALCAAISLAATPLVYNLTNATGSKSLFALSLALVLSSTASPVVIRVATELKLTMTESGRLLIASSLINDMTCLLFVSVISIFAPTGIGAGNESSAGSKLFNGAVALTLIGGSLGLVRPGVKWLNRRNKDRGGIRGIELLGVLMFVMVISCVTELMGYNSTMASFLLGLMFPRTGPTARTVMGSLSYFVHNFVVPVYFGYAGVQTDLTMVRERGVAITVVVLIAVGTAGKIGGTMIGGRLVGMTVREGLVLGLLLNVKGHVDMILISIARKYEIWGQTTYMIILITVLLNNIMAGPAAAFLINQERKTLKYRSMGLEWLNLDKELRVLACLHSPQDAPTILNLLEISAGSTAHVPSSRSPLAAYLLHLLQLTPRLTTTTLYHQRIDHHFQKDLLPDQTRQIDFAADAFVDQTSIPLRQINAISSYDTMHLDICRAAQDIRASLIILPFHRRLRLDGRLGFGKEGIRWVNRRTLRHAPCTVGILVDRGMSGRFMEVGAGVLHKVAVVFVGGADDREAMAYGGRLAMHPCVSVTIYRLVGERDDEDEDFVRDFVRRFVVTGMVWFVEKEVKDGMETVEVLMGMEGKYSLYVVGKGRRWGEGRRITEGMGEWEGEGSWGRSEICWLRRSLCRRDRCW</sequence>
<feature type="transmembrane region" description="Helical" evidence="12">
    <location>
        <begin position="189"/>
        <end position="216"/>
    </location>
</feature>
<name>A0A8T3BNF4_DENNO</name>
<keyword evidence="7" id="KW-0630">Potassium</keyword>
<evidence type="ECO:0000256" key="1">
    <source>
        <dbReference type="ARBA" id="ARBA00003198"/>
    </source>
</evidence>
<keyword evidence="4" id="KW-0813">Transport</keyword>
<reference evidence="15" key="1">
    <citation type="journal article" date="2022" name="Front. Genet.">
        <title>Chromosome-Scale Assembly of the Dendrobium nobile Genome Provides Insights Into the Molecular Mechanism of the Biosynthesis of the Medicinal Active Ingredient of Dendrobium.</title>
        <authorList>
            <person name="Xu Q."/>
            <person name="Niu S.-C."/>
            <person name="Li K.-L."/>
            <person name="Zheng P.-J."/>
            <person name="Zhang X.-J."/>
            <person name="Jia Y."/>
            <person name="Liu Y."/>
            <person name="Niu Y.-X."/>
            <person name="Yu L.-H."/>
            <person name="Chen D.-F."/>
            <person name="Zhang G.-Q."/>
        </authorList>
    </citation>
    <scope>NUCLEOTIDE SEQUENCE</scope>
    <source>
        <tissue evidence="15">Leaf</tissue>
    </source>
</reference>
<dbReference type="Gene3D" id="3.40.50.12370">
    <property type="match status" value="1"/>
</dbReference>
<feature type="transmembrane region" description="Helical" evidence="12">
    <location>
        <begin position="121"/>
        <end position="144"/>
    </location>
</feature>
<evidence type="ECO:0000256" key="4">
    <source>
        <dbReference type="ARBA" id="ARBA00022448"/>
    </source>
</evidence>
<feature type="transmembrane region" description="Helical" evidence="12">
    <location>
        <begin position="265"/>
        <end position="286"/>
    </location>
</feature>
<keyword evidence="9" id="KW-0406">Ion transport</keyword>
<gene>
    <name evidence="15" type="ORF">KFK09_010274</name>
</gene>
<keyword evidence="5" id="KW-0633">Potassium transport</keyword>
<keyword evidence="10 12" id="KW-0472">Membrane</keyword>
<evidence type="ECO:0000256" key="8">
    <source>
        <dbReference type="ARBA" id="ARBA00022989"/>
    </source>
</evidence>
<evidence type="ECO:0000256" key="2">
    <source>
        <dbReference type="ARBA" id="ARBA00004119"/>
    </source>
</evidence>
<evidence type="ECO:0008006" key="17">
    <source>
        <dbReference type="Google" id="ProtNLM"/>
    </source>
</evidence>
<comment type="caution">
    <text evidence="15">The sequence shown here is derived from an EMBL/GenBank/DDBJ whole genome shotgun (WGS) entry which is preliminary data.</text>
</comment>
<dbReference type="InterPro" id="IPR038770">
    <property type="entry name" value="Na+/solute_symporter_sf"/>
</dbReference>
<protein>
    <recommendedName>
        <fullName evidence="17">Cation/H+ exchanger domain-containing protein</fullName>
    </recommendedName>
</protein>
<dbReference type="GO" id="GO:0006885">
    <property type="term" value="P:regulation of pH"/>
    <property type="evidence" value="ECO:0007669"/>
    <property type="project" value="TreeGrafter"/>
</dbReference>
<feature type="transmembrane region" description="Helical" evidence="12">
    <location>
        <begin position="31"/>
        <end position="49"/>
    </location>
</feature>
<comment type="similarity">
    <text evidence="11">Belongs to the monovalent cation:proton antiporter 2 (CPA2) transporter (TC 2.A.37) family. CHX (TC 2.A.37.4) subfamily.</text>
</comment>
<evidence type="ECO:0000256" key="12">
    <source>
        <dbReference type="SAM" id="Phobius"/>
    </source>
</evidence>
<comment type="function">
    <text evidence="1">May function as sodium-coupled metabolite transporter across the chloroplast envelope.</text>
</comment>
<dbReference type="Pfam" id="PF00999">
    <property type="entry name" value="Na_H_Exchanger"/>
    <property type="match status" value="1"/>
</dbReference>
<evidence type="ECO:0000256" key="6">
    <source>
        <dbReference type="ARBA" id="ARBA00022692"/>
    </source>
</evidence>
<evidence type="ECO:0000256" key="5">
    <source>
        <dbReference type="ARBA" id="ARBA00022538"/>
    </source>
</evidence>
<dbReference type="GO" id="GO:0006813">
    <property type="term" value="P:potassium ion transport"/>
    <property type="evidence" value="ECO:0007669"/>
    <property type="project" value="UniProtKB-KW"/>
</dbReference>
<dbReference type="GO" id="GO:1902600">
    <property type="term" value="P:proton transmembrane transport"/>
    <property type="evidence" value="ECO:0007669"/>
    <property type="project" value="InterPro"/>
</dbReference>
<evidence type="ECO:0000256" key="10">
    <source>
        <dbReference type="ARBA" id="ARBA00023136"/>
    </source>
</evidence>
<evidence type="ECO:0000256" key="11">
    <source>
        <dbReference type="ARBA" id="ARBA00038341"/>
    </source>
</evidence>
<proteinExistence type="inferred from homology"/>
<dbReference type="InterPro" id="IPR057291">
    <property type="entry name" value="CHX17_2nd"/>
</dbReference>
<evidence type="ECO:0000313" key="16">
    <source>
        <dbReference type="Proteomes" id="UP000829196"/>
    </source>
</evidence>
<dbReference type="Pfam" id="PF23256">
    <property type="entry name" value="CHX17_2nd"/>
    <property type="match status" value="1"/>
</dbReference>
<keyword evidence="6 12" id="KW-0812">Transmembrane</keyword>
<dbReference type="OrthoDB" id="671744at2759"/>
<dbReference type="GO" id="GO:0012505">
    <property type="term" value="C:endomembrane system"/>
    <property type="evidence" value="ECO:0007669"/>
    <property type="project" value="TreeGrafter"/>
</dbReference>
<feature type="transmembrane region" description="Helical" evidence="12">
    <location>
        <begin position="228"/>
        <end position="245"/>
    </location>
</feature>
<evidence type="ECO:0000256" key="9">
    <source>
        <dbReference type="ARBA" id="ARBA00023065"/>
    </source>
</evidence>
<dbReference type="PANTHER" id="PTHR32468">
    <property type="entry name" value="CATION/H + ANTIPORTER"/>
    <property type="match status" value="1"/>
</dbReference>